<organism evidence="1 2">
    <name type="scientific">Aliiroseovarius crassostreae</name>
    <dbReference type="NCBI Taxonomy" id="154981"/>
    <lineage>
        <taxon>Bacteria</taxon>
        <taxon>Pseudomonadati</taxon>
        <taxon>Pseudomonadota</taxon>
        <taxon>Alphaproteobacteria</taxon>
        <taxon>Rhodobacterales</taxon>
        <taxon>Paracoccaceae</taxon>
        <taxon>Aliiroseovarius</taxon>
    </lineage>
</organism>
<dbReference type="RefSeq" id="WP_173486477.1">
    <property type="nucleotide sequence ID" value="NZ_CP080774.1"/>
</dbReference>
<name>A0A9Q9HCI5_9RHOB</name>
<sequence>MKTSPLAFAAVFGTVAPGFVQAETSVDLDIWRVLSEIQIEEIVSETSYEVRKTFPKDMDADLEGVEITGYAVAMLPGGEIRDLILTSDTGNCPLCGGFGHNATLQVTLDTPLMGFDDGARITVSGTLSRVEDSDTWQAAKLTGARIVKL</sequence>
<dbReference type="Proteomes" id="UP001057991">
    <property type="component" value="Chromosome"/>
</dbReference>
<proteinExistence type="predicted"/>
<protein>
    <recommendedName>
        <fullName evidence="3">DUF3299 domain-containing protein</fullName>
    </recommendedName>
</protein>
<evidence type="ECO:0008006" key="3">
    <source>
        <dbReference type="Google" id="ProtNLM"/>
    </source>
</evidence>
<dbReference type="AlphaFoldDB" id="A0A9Q9HCI5"/>
<evidence type="ECO:0000313" key="2">
    <source>
        <dbReference type="Proteomes" id="UP001057991"/>
    </source>
</evidence>
<dbReference type="EMBL" id="CP080776">
    <property type="protein sequence ID" value="UWP94285.1"/>
    <property type="molecule type" value="Genomic_DNA"/>
</dbReference>
<reference evidence="1" key="1">
    <citation type="submission" date="2021-08" db="EMBL/GenBank/DDBJ databases">
        <authorList>
            <person name="Nwanade C."/>
            <person name="Wang M."/>
            <person name="Masoudi A."/>
            <person name="Yu Z."/>
            <person name="Liu J."/>
        </authorList>
    </citation>
    <scope>NUCLEOTIDE SEQUENCE</scope>
    <source>
        <strain evidence="1">S056</strain>
    </source>
</reference>
<gene>
    <name evidence="1" type="ORF">K3X48_08440</name>
</gene>
<accession>A0A9Q9HCI5</accession>
<evidence type="ECO:0000313" key="1">
    <source>
        <dbReference type="EMBL" id="UWP94285.1"/>
    </source>
</evidence>